<evidence type="ECO:0000259" key="5">
    <source>
        <dbReference type="Pfam" id="PF13229"/>
    </source>
</evidence>
<dbReference type="Pfam" id="PF13229">
    <property type="entry name" value="Beta_helix"/>
    <property type="match status" value="1"/>
</dbReference>
<dbReference type="OMA" id="FLCESQD"/>
<keyword evidence="2" id="KW-0963">Cytoplasm</keyword>
<name>A0A3Q3W8U3_MOLML</name>
<feature type="domain" description="SHC SH2" evidence="6">
    <location>
        <begin position="93"/>
        <end position="321"/>
    </location>
</feature>
<keyword evidence="3" id="KW-0206">Cytoskeleton</keyword>
<dbReference type="Proteomes" id="UP000261620">
    <property type="component" value="Unplaced"/>
</dbReference>
<protein>
    <submittedName>
        <fullName evidence="7">Uncharacterized protein</fullName>
    </submittedName>
</protein>
<dbReference type="GO" id="GO:0005819">
    <property type="term" value="C:spindle"/>
    <property type="evidence" value="ECO:0007669"/>
    <property type="project" value="UniProtKB-SubCell"/>
</dbReference>
<proteinExistence type="predicted"/>
<evidence type="ECO:0000313" key="7">
    <source>
        <dbReference type="Ensembl" id="ENSMMOP00000008317.1"/>
    </source>
</evidence>
<dbReference type="Pfam" id="PF23762">
    <property type="entry name" value="SHCBP_N"/>
    <property type="match status" value="1"/>
</dbReference>
<reference evidence="7" key="1">
    <citation type="submission" date="2025-08" db="UniProtKB">
        <authorList>
            <consortium name="Ensembl"/>
        </authorList>
    </citation>
    <scope>IDENTIFICATION</scope>
</reference>
<dbReference type="STRING" id="94237.ENSMMOP00000008317"/>
<feature type="compositionally biased region" description="Polar residues" evidence="4">
    <location>
        <begin position="591"/>
        <end position="602"/>
    </location>
</feature>
<accession>A0A3Q3W8U3</accession>
<dbReference type="InterPro" id="IPR011050">
    <property type="entry name" value="Pectin_lyase_fold/virulence"/>
</dbReference>
<evidence type="ECO:0000256" key="4">
    <source>
        <dbReference type="SAM" id="MobiDB-lite"/>
    </source>
</evidence>
<evidence type="ECO:0000256" key="1">
    <source>
        <dbReference type="ARBA" id="ARBA00004186"/>
    </source>
</evidence>
<evidence type="ECO:0000313" key="8">
    <source>
        <dbReference type="Proteomes" id="UP000261620"/>
    </source>
</evidence>
<feature type="region of interest" description="Disordered" evidence="4">
    <location>
        <begin position="569"/>
        <end position="605"/>
    </location>
</feature>
<feature type="domain" description="Right handed beta helix" evidence="5">
    <location>
        <begin position="448"/>
        <end position="568"/>
    </location>
</feature>
<dbReference type="GO" id="GO:0008543">
    <property type="term" value="P:fibroblast growth factor receptor signaling pathway"/>
    <property type="evidence" value="ECO:0007669"/>
    <property type="project" value="TreeGrafter"/>
</dbReference>
<dbReference type="Gene3D" id="2.160.20.10">
    <property type="entry name" value="Single-stranded right-handed beta-helix, Pectin lyase-like"/>
    <property type="match status" value="1"/>
</dbReference>
<dbReference type="InterPro" id="IPR057508">
    <property type="entry name" value="SHCBP-like_N"/>
</dbReference>
<dbReference type="PANTHER" id="PTHR14695">
    <property type="entry name" value="SHC SH2-DOMAIN BINDING PROTEIN 1-RELATED"/>
    <property type="match status" value="1"/>
</dbReference>
<dbReference type="Ensembl" id="ENSMMOT00000008469.1">
    <property type="protein sequence ID" value="ENSMMOP00000008317.1"/>
    <property type="gene ID" value="ENSMMOG00000006447.1"/>
</dbReference>
<keyword evidence="8" id="KW-1185">Reference proteome</keyword>
<organism evidence="7 8">
    <name type="scientific">Mola mola</name>
    <name type="common">Ocean sunfish</name>
    <name type="synonym">Tetraodon mola</name>
    <dbReference type="NCBI Taxonomy" id="94237"/>
    <lineage>
        <taxon>Eukaryota</taxon>
        <taxon>Metazoa</taxon>
        <taxon>Chordata</taxon>
        <taxon>Craniata</taxon>
        <taxon>Vertebrata</taxon>
        <taxon>Euteleostomi</taxon>
        <taxon>Actinopterygii</taxon>
        <taxon>Neopterygii</taxon>
        <taxon>Teleostei</taxon>
        <taxon>Neoteleostei</taxon>
        <taxon>Acanthomorphata</taxon>
        <taxon>Eupercaria</taxon>
        <taxon>Tetraodontiformes</taxon>
        <taxon>Molidae</taxon>
        <taxon>Mola</taxon>
    </lineage>
</organism>
<dbReference type="SUPFAM" id="SSF51126">
    <property type="entry name" value="Pectin lyase-like"/>
    <property type="match status" value="1"/>
</dbReference>
<dbReference type="PANTHER" id="PTHR14695:SF8">
    <property type="entry name" value="SHC SH2 DOMAIN-BINDING PROTEIN 1"/>
    <property type="match status" value="1"/>
</dbReference>
<comment type="subcellular location">
    <subcellularLocation>
        <location evidence="1">Cytoplasm</location>
        <location evidence="1">Cytoskeleton</location>
        <location evidence="1">Spindle</location>
    </subcellularLocation>
</comment>
<dbReference type="InterPro" id="IPR039448">
    <property type="entry name" value="Beta_helix"/>
</dbReference>
<sequence>MRAHVSALKPLTCSVQNKNRTFLNILHIAPLLFFTKALFQNEDESDASSCKDDKDTEHFNTKRFQTQLQRCGRHGMNSDLPDTFKTNHLLFYERFKAYQDYILGDCKSSEVKDFIADYLEKVVEPCDWLALWSTDVFDVLVEVCDTDFKDLKACVEFALPLQCDTKGCELTEEAMKSLLEVTHHKVPLLELQVVYEQFGDFDQTALALEHLRFFYKHIWRQWDEEDEDDDFDYFVRCVEPRLRLYYDTLEDRVPAGLVAEYQSILEKCSQCFQQFSVLRNSLSTDSDSELDSMSMVEGLKLYNQLEMLKRKLHIIENPLLRYVLSYKGNARQQCVQCRGLRASGMKVAHVVTASCSTFLLQSLLSERLQALCSSEDTEIQFHRDPISAVDSCHEGDVVFVLPGIYSVSSSIFLMDSITIEGFGLPDEVVIEKRHKGDSFLESTGAHVKLSNIKFIQHDAIEGILCVRQGILNMENCVLQCETTGVTVQTAAHLEMNMCDLYGSKGAGVEIYPGSICSLVGNGIHHCKDGILIKEFADADDLDAMPSITLENNVIHNNEGYGVIMVKPNNGEQHRVPQNKSEASNLGGDGSAQPQSSENTNTDGGLASMSEMWQFNHQLSRIKGLTCSRAVQNLLEHQIFVSIQGNQFRRNGMGDFGTFFY</sequence>
<evidence type="ECO:0000259" key="6">
    <source>
        <dbReference type="Pfam" id="PF23762"/>
    </source>
</evidence>
<evidence type="ECO:0000256" key="2">
    <source>
        <dbReference type="ARBA" id="ARBA00022490"/>
    </source>
</evidence>
<dbReference type="AlphaFoldDB" id="A0A3Q3W8U3"/>
<dbReference type="InterPro" id="IPR045140">
    <property type="entry name" value="SHCBP1-like"/>
</dbReference>
<evidence type="ECO:0000256" key="3">
    <source>
        <dbReference type="ARBA" id="ARBA00023212"/>
    </source>
</evidence>
<reference evidence="7" key="2">
    <citation type="submission" date="2025-09" db="UniProtKB">
        <authorList>
            <consortium name="Ensembl"/>
        </authorList>
    </citation>
    <scope>IDENTIFICATION</scope>
</reference>
<dbReference type="InterPro" id="IPR012334">
    <property type="entry name" value="Pectin_lyas_fold"/>
</dbReference>